<gene>
    <name evidence="1" type="ORF">OLEA9_A034063</name>
</gene>
<dbReference type="Gramene" id="OE9A034063T1">
    <property type="protein sequence ID" value="OE9A034063C1"/>
    <property type="gene ID" value="OE9A034063"/>
</dbReference>
<keyword evidence="1" id="KW-0436">Ligase</keyword>
<dbReference type="InterPro" id="IPR036615">
    <property type="entry name" value="Mur_ligase_C_dom_sf"/>
</dbReference>
<dbReference type="PANTHER" id="PTHR43445">
    <property type="entry name" value="UDP-N-ACETYLMURAMATE--L-ALANINE LIGASE-RELATED"/>
    <property type="match status" value="1"/>
</dbReference>
<evidence type="ECO:0000313" key="2">
    <source>
        <dbReference type="Proteomes" id="UP000594638"/>
    </source>
</evidence>
<dbReference type="GO" id="GO:0016881">
    <property type="term" value="F:acid-amino acid ligase activity"/>
    <property type="evidence" value="ECO:0007669"/>
    <property type="project" value="InterPro"/>
</dbReference>
<dbReference type="Proteomes" id="UP000594638">
    <property type="component" value="Unassembled WGS sequence"/>
</dbReference>
<evidence type="ECO:0000313" key="1">
    <source>
        <dbReference type="EMBL" id="CAA3010707.1"/>
    </source>
</evidence>
<name>A0A8S0U302_OLEEU</name>
<dbReference type="PANTHER" id="PTHR43445:SF3">
    <property type="entry name" value="UDP-N-ACETYLMURAMATE--L-ALANINE LIGASE"/>
    <property type="match status" value="1"/>
</dbReference>
<dbReference type="SUPFAM" id="SSF53244">
    <property type="entry name" value="MurD-like peptide ligases, peptide-binding domain"/>
    <property type="match status" value="1"/>
</dbReference>
<organism evidence="1 2">
    <name type="scientific">Olea europaea subsp. europaea</name>
    <dbReference type="NCBI Taxonomy" id="158383"/>
    <lineage>
        <taxon>Eukaryota</taxon>
        <taxon>Viridiplantae</taxon>
        <taxon>Streptophyta</taxon>
        <taxon>Embryophyta</taxon>
        <taxon>Tracheophyta</taxon>
        <taxon>Spermatophyta</taxon>
        <taxon>Magnoliopsida</taxon>
        <taxon>eudicotyledons</taxon>
        <taxon>Gunneridae</taxon>
        <taxon>Pentapetalae</taxon>
        <taxon>asterids</taxon>
        <taxon>lamiids</taxon>
        <taxon>Lamiales</taxon>
        <taxon>Oleaceae</taxon>
        <taxon>Oleeae</taxon>
        <taxon>Olea</taxon>
    </lineage>
</organism>
<reference evidence="1 2" key="1">
    <citation type="submission" date="2019-12" db="EMBL/GenBank/DDBJ databases">
        <authorList>
            <person name="Alioto T."/>
            <person name="Alioto T."/>
            <person name="Gomez Garrido J."/>
        </authorList>
    </citation>
    <scope>NUCLEOTIDE SEQUENCE [LARGE SCALE GENOMIC DNA]</scope>
</reference>
<dbReference type="EMBL" id="CACTIH010007349">
    <property type="protein sequence ID" value="CAA3010707.1"/>
    <property type="molecule type" value="Genomic_DNA"/>
</dbReference>
<comment type="caution">
    <text evidence="1">The sequence shown here is derived from an EMBL/GenBank/DDBJ whole genome shotgun (WGS) entry which is preliminary data.</text>
</comment>
<dbReference type="AlphaFoldDB" id="A0A8S0U302"/>
<dbReference type="Gene3D" id="3.90.190.20">
    <property type="entry name" value="Mur ligase, C-terminal domain"/>
    <property type="match status" value="1"/>
</dbReference>
<keyword evidence="2" id="KW-1185">Reference proteome</keyword>
<dbReference type="OrthoDB" id="2017219at2759"/>
<dbReference type="InterPro" id="IPR050061">
    <property type="entry name" value="MurCDEF_pg_biosynth"/>
</dbReference>
<protein>
    <submittedName>
        <fullName evidence="1">UDP-N-acetylmuramate--L-alanine ligase</fullName>
    </submittedName>
</protein>
<accession>A0A8S0U302</accession>
<sequence length="129" mass="14518">MDCWTSVYVIICSRLAALKSEFASALIHANQVSITEIYAARETNYSNISGRDLAMSITGPPCEFFPCLDDVVDKLAQWVSLDPHRPLVILTLGVGRNLFGRLVPRITHHTKPNSNHRIFFSFCLKKQVI</sequence>
<proteinExistence type="predicted"/>